<sequence length="122" mass="12856">MVTGTARHARGKVLLVAGGAGIRPMRGLFRSLSGAVTLIYLVRTADQMLFADELTALADRPGRRLHILLGSERFSTAGLRLLVPDAAEHDAYVCGPTALVADATAALHGAGVRGDRIQILNL</sequence>
<dbReference type="RefSeq" id="WP_343953785.1">
    <property type="nucleotide sequence ID" value="NZ_BAAAHQ010000040.1"/>
</dbReference>
<name>A0ABP4BB85_9ACTN</name>
<evidence type="ECO:0000313" key="11">
    <source>
        <dbReference type="Proteomes" id="UP001501578"/>
    </source>
</evidence>
<dbReference type="InterPro" id="IPR001433">
    <property type="entry name" value="OxRdtase_FAD/NAD-bd"/>
</dbReference>
<dbReference type="EMBL" id="BAAAHQ010000040">
    <property type="protein sequence ID" value="GAA0946898.1"/>
    <property type="molecule type" value="Genomic_DNA"/>
</dbReference>
<dbReference type="InterPro" id="IPR039261">
    <property type="entry name" value="FNR_nucleotide-bd"/>
</dbReference>
<dbReference type="SUPFAM" id="SSF52343">
    <property type="entry name" value="Ferredoxin reductase-like, C-terminal NADP-linked domain"/>
    <property type="match status" value="1"/>
</dbReference>
<dbReference type="PANTHER" id="PTHR47354">
    <property type="entry name" value="NADH OXIDOREDUCTASE HCR"/>
    <property type="match status" value="1"/>
</dbReference>
<dbReference type="Gene3D" id="3.40.50.80">
    <property type="entry name" value="Nucleotide-binding domain of ferredoxin-NADP reductase (FNR) module"/>
    <property type="match status" value="1"/>
</dbReference>
<keyword evidence="11" id="KW-1185">Reference proteome</keyword>
<evidence type="ECO:0000256" key="1">
    <source>
        <dbReference type="ARBA" id="ARBA00001974"/>
    </source>
</evidence>
<evidence type="ECO:0000259" key="9">
    <source>
        <dbReference type="Pfam" id="PF00175"/>
    </source>
</evidence>
<dbReference type="PANTHER" id="PTHR47354:SF8">
    <property type="entry name" value="1,2-PHENYLACETYL-COA EPOXIDASE, SUBUNIT E"/>
    <property type="match status" value="1"/>
</dbReference>
<keyword evidence="3" id="KW-0001">2Fe-2S</keyword>
<keyword evidence="8" id="KW-0411">Iron-sulfur</keyword>
<organism evidence="10 11">
    <name type="scientific">Nonomuraea longicatena</name>
    <dbReference type="NCBI Taxonomy" id="83682"/>
    <lineage>
        <taxon>Bacteria</taxon>
        <taxon>Bacillati</taxon>
        <taxon>Actinomycetota</taxon>
        <taxon>Actinomycetes</taxon>
        <taxon>Streptosporangiales</taxon>
        <taxon>Streptosporangiaceae</taxon>
        <taxon>Nonomuraea</taxon>
    </lineage>
</organism>
<dbReference type="InterPro" id="IPR050415">
    <property type="entry name" value="MRET"/>
</dbReference>
<reference evidence="11" key="1">
    <citation type="journal article" date="2019" name="Int. J. Syst. Evol. Microbiol.">
        <title>The Global Catalogue of Microorganisms (GCM) 10K type strain sequencing project: providing services to taxonomists for standard genome sequencing and annotation.</title>
        <authorList>
            <consortium name="The Broad Institute Genomics Platform"/>
            <consortium name="The Broad Institute Genome Sequencing Center for Infectious Disease"/>
            <person name="Wu L."/>
            <person name="Ma J."/>
        </authorList>
    </citation>
    <scope>NUCLEOTIDE SEQUENCE [LARGE SCALE GENOMIC DNA]</scope>
    <source>
        <strain evidence="11">JCM 11136</strain>
    </source>
</reference>
<accession>A0ABP4BB85</accession>
<evidence type="ECO:0000256" key="7">
    <source>
        <dbReference type="ARBA" id="ARBA00023004"/>
    </source>
</evidence>
<dbReference type="Proteomes" id="UP001501578">
    <property type="component" value="Unassembled WGS sequence"/>
</dbReference>
<evidence type="ECO:0000313" key="10">
    <source>
        <dbReference type="EMBL" id="GAA0946898.1"/>
    </source>
</evidence>
<feature type="domain" description="Oxidoreductase FAD/NAD(P)-binding" evidence="9">
    <location>
        <begin position="15"/>
        <end position="103"/>
    </location>
</feature>
<comment type="caution">
    <text evidence="10">The sequence shown here is derived from an EMBL/GenBank/DDBJ whole genome shotgun (WGS) entry which is preliminary data.</text>
</comment>
<keyword evidence="5" id="KW-0274">FAD</keyword>
<evidence type="ECO:0000256" key="8">
    <source>
        <dbReference type="ARBA" id="ARBA00023014"/>
    </source>
</evidence>
<keyword evidence="4" id="KW-0479">Metal-binding</keyword>
<evidence type="ECO:0000256" key="3">
    <source>
        <dbReference type="ARBA" id="ARBA00022714"/>
    </source>
</evidence>
<keyword evidence="2" id="KW-0285">Flavoprotein</keyword>
<evidence type="ECO:0000256" key="2">
    <source>
        <dbReference type="ARBA" id="ARBA00022630"/>
    </source>
</evidence>
<evidence type="ECO:0000256" key="6">
    <source>
        <dbReference type="ARBA" id="ARBA00023002"/>
    </source>
</evidence>
<protein>
    <recommendedName>
        <fullName evidence="9">Oxidoreductase FAD/NAD(P)-binding domain-containing protein</fullName>
    </recommendedName>
</protein>
<keyword evidence="6" id="KW-0560">Oxidoreductase</keyword>
<proteinExistence type="predicted"/>
<evidence type="ECO:0000256" key="4">
    <source>
        <dbReference type="ARBA" id="ARBA00022723"/>
    </source>
</evidence>
<comment type="cofactor">
    <cofactor evidence="1">
        <name>FAD</name>
        <dbReference type="ChEBI" id="CHEBI:57692"/>
    </cofactor>
</comment>
<evidence type="ECO:0000256" key="5">
    <source>
        <dbReference type="ARBA" id="ARBA00022827"/>
    </source>
</evidence>
<gene>
    <name evidence="10" type="ORF">GCM10009560_62980</name>
</gene>
<keyword evidence="7" id="KW-0408">Iron</keyword>
<dbReference type="Pfam" id="PF00175">
    <property type="entry name" value="NAD_binding_1"/>
    <property type="match status" value="1"/>
</dbReference>